<feature type="domain" description="PD-(D/E)XK endonuclease-like" evidence="5">
    <location>
        <begin position="34"/>
        <end position="277"/>
    </location>
</feature>
<dbReference type="SUPFAM" id="SSF52980">
    <property type="entry name" value="Restriction endonuclease-like"/>
    <property type="match status" value="1"/>
</dbReference>
<gene>
    <name evidence="6" type="ordered locus">Namu_2978</name>
</gene>
<dbReference type="HOGENOM" id="CLU_049030_0_0_11"/>
<evidence type="ECO:0000313" key="7">
    <source>
        <dbReference type="Proteomes" id="UP000002218"/>
    </source>
</evidence>
<dbReference type="Proteomes" id="UP000002218">
    <property type="component" value="Chromosome"/>
</dbReference>
<dbReference type="GO" id="GO:0004386">
    <property type="term" value="F:helicase activity"/>
    <property type="evidence" value="ECO:0007669"/>
    <property type="project" value="UniProtKB-KW"/>
</dbReference>
<evidence type="ECO:0000256" key="3">
    <source>
        <dbReference type="ARBA" id="ARBA00023204"/>
    </source>
</evidence>
<keyword evidence="6" id="KW-0269">Exonuclease</keyword>
<dbReference type="Gene3D" id="3.90.320.10">
    <property type="match status" value="1"/>
</dbReference>
<dbReference type="STRING" id="479431.Namu_2978"/>
<dbReference type="AlphaFoldDB" id="C8XAR2"/>
<dbReference type="GO" id="GO:0004527">
    <property type="term" value="F:exonuclease activity"/>
    <property type="evidence" value="ECO:0007669"/>
    <property type="project" value="UniProtKB-KW"/>
</dbReference>
<reference evidence="7" key="1">
    <citation type="submission" date="2009-09" db="EMBL/GenBank/DDBJ databases">
        <title>The complete genome of Nakamurella multipartita DSM 44233.</title>
        <authorList>
            <consortium name="US DOE Joint Genome Institute (JGI-PGF)"/>
            <person name="Lucas S."/>
            <person name="Copeland A."/>
            <person name="Lapidus A."/>
            <person name="Glavina del Rio T."/>
            <person name="Dalin E."/>
            <person name="Tice H."/>
            <person name="Bruce D."/>
            <person name="Goodwin L."/>
            <person name="Pitluck S."/>
            <person name="Kyrpides N."/>
            <person name="Mavromatis K."/>
            <person name="Ivanova N."/>
            <person name="Ovchinnikova G."/>
            <person name="Sims D."/>
            <person name="Meincke L."/>
            <person name="Brettin T."/>
            <person name="Detter J.C."/>
            <person name="Han C."/>
            <person name="Larimer F."/>
            <person name="Land M."/>
            <person name="Hauser L."/>
            <person name="Markowitz V."/>
            <person name="Cheng J.-F."/>
            <person name="Hugenholtz P."/>
            <person name="Woyke T."/>
            <person name="Wu D."/>
            <person name="Klenk H.-P."/>
            <person name="Eisen J.A."/>
        </authorList>
    </citation>
    <scope>NUCLEOTIDE SEQUENCE [LARGE SCALE GENOMIC DNA]</scope>
    <source>
        <strain evidence="7">ATCC 700099 / DSM 44233 / CIP 104796 / JCM 9543 / NBRC 105858 / Y-104</strain>
    </source>
</reference>
<name>C8XAR2_NAKMY</name>
<dbReference type="eggNOG" id="COG2887">
    <property type="taxonomic scope" value="Bacteria"/>
</dbReference>
<dbReference type="InterPro" id="IPR011335">
    <property type="entry name" value="Restrct_endonuc-II-like"/>
</dbReference>
<dbReference type="EMBL" id="CP001737">
    <property type="protein sequence ID" value="ACV79315.1"/>
    <property type="molecule type" value="Genomic_DNA"/>
</dbReference>
<feature type="region of interest" description="Disordered" evidence="4">
    <location>
        <begin position="1"/>
        <end position="37"/>
    </location>
</feature>
<keyword evidence="6" id="KW-0540">Nuclease</keyword>
<evidence type="ECO:0000313" key="6">
    <source>
        <dbReference type="EMBL" id="ACV79315.1"/>
    </source>
</evidence>
<keyword evidence="2" id="KW-0067">ATP-binding</keyword>
<dbReference type="InterPro" id="IPR011604">
    <property type="entry name" value="PDDEXK-like_dom_sf"/>
</dbReference>
<protein>
    <submittedName>
        <fullName evidence="6">RecB family exonuclease-like protein</fullName>
    </submittedName>
</protein>
<evidence type="ECO:0000256" key="4">
    <source>
        <dbReference type="SAM" id="MobiDB-lite"/>
    </source>
</evidence>
<sequence length="323" mass="34832">MGMTVTMAQPVGTDPAEASEAFGEAARPRRPLALSPSRASDFKSCPLLYRLRAVDRLPEPPSPAAVRGTLVHTVLEEMFGRPGPERTPRRTAEAVGPAWERMAEQCPELVGMLPDEAMAGWLDSARDLVRSYFRLEDPRRFEPQACEYAVEIDTVDGVPLRGFIDRLDLAPTGELRIVDYKTGRSPGPDFEGRALYQLKFYALMIYRLRGVVPAQLKLIYLADGLSLQYAPSESELIGFSHAVGALWRAVTAALESGNFPARRGPMCRWCTHQALCPEYGGTPPPYPGAPSPGALSPGPPAAGAPMTVVGADPIGPGVTAGTF</sequence>
<accession>C8XAR2</accession>
<dbReference type="Pfam" id="PF12705">
    <property type="entry name" value="PDDEXK_1"/>
    <property type="match status" value="1"/>
</dbReference>
<keyword evidence="2" id="KW-0347">Helicase</keyword>
<evidence type="ECO:0000256" key="2">
    <source>
        <dbReference type="ARBA" id="ARBA00022806"/>
    </source>
</evidence>
<keyword evidence="1" id="KW-0227">DNA damage</keyword>
<keyword evidence="7" id="KW-1185">Reference proteome</keyword>
<dbReference type="InterPro" id="IPR038726">
    <property type="entry name" value="PDDEXK_AddAB-type"/>
</dbReference>
<keyword evidence="3" id="KW-0234">DNA repair</keyword>
<dbReference type="KEGG" id="nml:Namu_2978"/>
<reference evidence="6 7" key="2">
    <citation type="journal article" date="2010" name="Stand. Genomic Sci.">
        <title>Complete genome sequence of Nakamurella multipartita type strain (Y-104).</title>
        <authorList>
            <person name="Tice H."/>
            <person name="Mayilraj S."/>
            <person name="Sims D."/>
            <person name="Lapidus A."/>
            <person name="Nolan M."/>
            <person name="Lucas S."/>
            <person name="Glavina Del Rio T."/>
            <person name="Copeland A."/>
            <person name="Cheng J.F."/>
            <person name="Meincke L."/>
            <person name="Bruce D."/>
            <person name="Goodwin L."/>
            <person name="Pitluck S."/>
            <person name="Ivanova N."/>
            <person name="Mavromatis K."/>
            <person name="Ovchinnikova G."/>
            <person name="Pati A."/>
            <person name="Chen A."/>
            <person name="Palaniappan K."/>
            <person name="Land M."/>
            <person name="Hauser L."/>
            <person name="Chang Y.J."/>
            <person name="Jeffries C.D."/>
            <person name="Detter J.C."/>
            <person name="Brettin T."/>
            <person name="Rohde M."/>
            <person name="Goker M."/>
            <person name="Bristow J."/>
            <person name="Eisen J.A."/>
            <person name="Markowitz V."/>
            <person name="Hugenholtz P."/>
            <person name="Kyrpides N.C."/>
            <person name="Klenk H.P."/>
            <person name="Chen F."/>
        </authorList>
    </citation>
    <scope>NUCLEOTIDE SEQUENCE [LARGE SCALE GENOMIC DNA]</scope>
    <source>
        <strain evidence="7">ATCC 700099 / DSM 44233 / CIP 104796 / JCM 9543 / NBRC 105858 / Y-104</strain>
    </source>
</reference>
<evidence type="ECO:0000259" key="5">
    <source>
        <dbReference type="Pfam" id="PF12705"/>
    </source>
</evidence>
<organism evidence="6 7">
    <name type="scientific">Nakamurella multipartita (strain ATCC 700099 / DSM 44233 / CIP 104796 / JCM 9543 / NBRC 105858 / Y-104)</name>
    <name type="common">Microsphaera multipartita</name>
    <dbReference type="NCBI Taxonomy" id="479431"/>
    <lineage>
        <taxon>Bacteria</taxon>
        <taxon>Bacillati</taxon>
        <taxon>Actinomycetota</taxon>
        <taxon>Actinomycetes</taxon>
        <taxon>Nakamurellales</taxon>
        <taxon>Nakamurellaceae</taxon>
        <taxon>Nakamurella</taxon>
    </lineage>
</organism>
<proteinExistence type="predicted"/>
<keyword evidence="2" id="KW-0547">Nucleotide-binding</keyword>
<dbReference type="InParanoid" id="C8XAR2"/>
<dbReference type="GO" id="GO:0006281">
    <property type="term" value="P:DNA repair"/>
    <property type="evidence" value="ECO:0007669"/>
    <property type="project" value="UniProtKB-KW"/>
</dbReference>
<keyword evidence="6" id="KW-0378">Hydrolase</keyword>
<evidence type="ECO:0000256" key="1">
    <source>
        <dbReference type="ARBA" id="ARBA00022763"/>
    </source>
</evidence>